<dbReference type="AlphaFoldDB" id="A0A4C2A3U5"/>
<dbReference type="Proteomes" id="UP000299102">
    <property type="component" value="Unassembled WGS sequence"/>
</dbReference>
<feature type="compositionally biased region" description="Basic residues" evidence="3">
    <location>
        <begin position="532"/>
        <end position="552"/>
    </location>
</feature>
<keyword evidence="2" id="KW-0539">Nucleus</keyword>
<comment type="subcellular location">
    <subcellularLocation>
        <location evidence="1">Nucleus</location>
    </subcellularLocation>
</comment>
<feature type="compositionally biased region" description="Basic and acidic residues" evidence="3">
    <location>
        <begin position="460"/>
        <end position="473"/>
    </location>
</feature>
<feature type="compositionally biased region" description="Basic residues" evidence="3">
    <location>
        <begin position="485"/>
        <end position="495"/>
    </location>
</feature>
<dbReference type="CDD" id="cd13152">
    <property type="entry name" value="KOW_GPKOW_A"/>
    <property type="match status" value="1"/>
</dbReference>
<evidence type="ECO:0000256" key="3">
    <source>
        <dbReference type="SAM" id="MobiDB-lite"/>
    </source>
</evidence>
<dbReference type="GO" id="GO:0000398">
    <property type="term" value="P:mRNA splicing, via spliceosome"/>
    <property type="evidence" value="ECO:0007669"/>
    <property type="project" value="InterPro"/>
</dbReference>
<evidence type="ECO:0000313" key="5">
    <source>
        <dbReference type="EMBL" id="GBP93577.1"/>
    </source>
</evidence>
<dbReference type="STRING" id="151549.A0A4C2A3U5"/>
<name>A0A4C2A3U5_EUMVA</name>
<comment type="caution">
    <text evidence="5">The sequence shown here is derived from an EMBL/GenBank/DDBJ whole genome shotgun (WGS) entry which is preliminary data.</text>
</comment>
<feature type="region of interest" description="Disordered" evidence="3">
    <location>
        <begin position="415"/>
        <end position="569"/>
    </location>
</feature>
<feature type="domain" description="Spp2/MOS2 G-patch" evidence="4">
    <location>
        <begin position="139"/>
        <end position="190"/>
    </location>
</feature>
<evidence type="ECO:0000313" key="6">
    <source>
        <dbReference type="Proteomes" id="UP000299102"/>
    </source>
</evidence>
<dbReference type="Gene3D" id="2.30.30.30">
    <property type="match status" value="1"/>
</dbReference>
<dbReference type="InterPro" id="IPR045166">
    <property type="entry name" value="Spp2-like"/>
</dbReference>
<protein>
    <submittedName>
        <fullName evidence="5">G-patch domain and KOW motifs-containing protein</fullName>
    </submittedName>
</protein>
<dbReference type="Pfam" id="PF12656">
    <property type="entry name" value="G-patch_2"/>
    <property type="match status" value="1"/>
</dbReference>
<keyword evidence="6" id="KW-1185">Reference proteome</keyword>
<dbReference type="PANTHER" id="PTHR15818">
    <property type="entry name" value="G PATCH AND KOW-CONTAINING"/>
    <property type="match status" value="1"/>
</dbReference>
<dbReference type="InterPro" id="IPR014722">
    <property type="entry name" value="Rib_uL2_dom2"/>
</dbReference>
<evidence type="ECO:0000259" key="4">
    <source>
        <dbReference type="Pfam" id="PF12656"/>
    </source>
</evidence>
<feature type="region of interest" description="Disordered" evidence="3">
    <location>
        <begin position="75"/>
        <end position="99"/>
    </location>
</feature>
<evidence type="ECO:0000256" key="2">
    <source>
        <dbReference type="ARBA" id="ARBA00023242"/>
    </source>
</evidence>
<proteinExistence type="predicted"/>
<dbReference type="OrthoDB" id="5577072at2759"/>
<dbReference type="EMBL" id="BGZK01002392">
    <property type="protein sequence ID" value="GBP93577.1"/>
    <property type="molecule type" value="Genomic_DNA"/>
</dbReference>
<feature type="compositionally biased region" description="Basic and acidic residues" evidence="3">
    <location>
        <begin position="522"/>
        <end position="531"/>
    </location>
</feature>
<dbReference type="SUPFAM" id="SSF50104">
    <property type="entry name" value="Translation proteins SH3-like domain"/>
    <property type="match status" value="1"/>
</dbReference>
<reference evidence="5 6" key="1">
    <citation type="journal article" date="2019" name="Commun. Biol.">
        <title>The bagworm genome reveals a unique fibroin gene that provides high tensile strength.</title>
        <authorList>
            <person name="Kono N."/>
            <person name="Nakamura H."/>
            <person name="Ohtoshi R."/>
            <person name="Tomita M."/>
            <person name="Numata K."/>
            <person name="Arakawa K."/>
        </authorList>
    </citation>
    <scope>NUCLEOTIDE SEQUENCE [LARGE SCALE GENOMIC DNA]</scope>
</reference>
<dbReference type="InterPro" id="IPR008991">
    <property type="entry name" value="Translation_prot_SH3-like_sf"/>
</dbReference>
<dbReference type="GO" id="GO:0005681">
    <property type="term" value="C:spliceosomal complex"/>
    <property type="evidence" value="ECO:0007669"/>
    <property type="project" value="TreeGrafter"/>
</dbReference>
<sequence>MEEPKKISFGFKLTKKADKPATDDKRDYIDCVEERSIKIIGEESVDVKPDLVIPMKPNTLMTSAERLKQIAEQVESSLELDSNQKPKENDTGSIKSVENETLDQMVVRELLEDAKKEKKNDALDLVLPVASHTVIEGKKESSLEDYESVPINQFGMAMLRGMGWTPGKEMATHKAPELRPKGLGLGADKVIKQNQNKTKIATNDKDAELMLTKNAFVKVIMGKYNGYYGKVVSLDDDTGRVTVELTVKKDIVSINECMVQPVTKTEYEQQSRVINIHPPIHKSNHTAIHPYIRSSTHQTIRLAIYPSDHLPFRPSTLPAIYPSGHLPFRPSTLPAIYPSGHLPFWSSTHSIIHPSTHLIIIHLSSLSTIHPSTIYINLIKYAEKYDVYKNNEMSQKSKANVSRIDMDWDLQSSSKIEQHRDVHLSRNREEYSDSHKERNYSSHRKDTDKGNGVRNDSSNNEEKYERRKERKYSNNDSLSSDSDAHKRKRESKKRHSSFDSRSSDSYEEKRYKKKKSKKKSSVHYEKRDIDKKRKGKKKKRDRDRSPNYKKYRNGSLHTPYHPTSPPTRYLIPTQEVRNALVLDLRVSMNGGDHLLSASLHAFLSLQNAKEKKLKNALLK</sequence>
<dbReference type="PANTHER" id="PTHR15818:SF2">
    <property type="entry name" value="G-PATCH DOMAIN AND KOW MOTIFS-CONTAINING PROTEIN"/>
    <property type="match status" value="1"/>
</dbReference>
<dbReference type="InterPro" id="IPR041993">
    <property type="entry name" value="GPKOW_KOW1"/>
</dbReference>
<feature type="compositionally biased region" description="Basic and acidic residues" evidence="3">
    <location>
        <begin position="496"/>
        <end position="510"/>
    </location>
</feature>
<accession>A0A4C2A3U5</accession>
<dbReference type="InterPro" id="IPR026822">
    <property type="entry name" value="Spp2/MOS2_G-patch"/>
</dbReference>
<feature type="compositionally biased region" description="Basic residues" evidence="3">
    <location>
        <begin position="511"/>
        <end position="521"/>
    </location>
</feature>
<feature type="compositionally biased region" description="Basic and acidic residues" evidence="3">
    <location>
        <begin position="416"/>
        <end position="451"/>
    </location>
</feature>
<organism evidence="5 6">
    <name type="scientific">Eumeta variegata</name>
    <name type="common">Bagworm moth</name>
    <name type="synonym">Eumeta japonica</name>
    <dbReference type="NCBI Taxonomy" id="151549"/>
    <lineage>
        <taxon>Eukaryota</taxon>
        <taxon>Metazoa</taxon>
        <taxon>Ecdysozoa</taxon>
        <taxon>Arthropoda</taxon>
        <taxon>Hexapoda</taxon>
        <taxon>Insecta</taxon>
        <taxon>Pterygota</taxon>
        <taxon>Neoptera</taxon>
        <taxon>Endopterygota</taxon>
        <taxon>Lepidoptera</taxon>
        <taxon>Glossata</taxon>
        <taxon>Ditrysia</taxon>
        <taxon>Tineoidea</taxon>
        <taxon>Psychidae</taxon>
        <taxon>Oiketicinae</taxon>
        <taxon>Eumeta</taxon>
    </lineage>
</organism>
<evidence type="ECO:0000256" key="1">
    <source>
        <dbReference type="ARBA" id="ARBA00004123"/>
    </source>
</evidence>
<dbReference type="CDD" id="cd22541">
    <property type="entry name" value="SP5_N"/>
    <property type="match status" value="1"/>
</dbReference>
<gene>
    <name evidence="5" type="primary">Gpkow</name>
    <name evidence="5" type="ORF">EVAR_69394_1</name>
</gene>